<evidence type="ECO:0000313" key="1">
    <source>
        <dbReference type="EMBL" id="XBH22536.1"/>
    </source>
</evidence>
<dbReference type="AlphaFoldDB" id="A0AAU7DZ41"/>
<accession>A0AAU7DZ41</accession>
<reference evidence="1" key="1">
    <citation type="submission" date="2024-02" db="EMBL/GenBank/DDBJ databases">
        <title>Tomenella chthoni gen. nov. sp. nov., a member of the family Jonesiaceae isolated from bat guano.</title>
        <authorList>
            <person name="Miller S.L."/>
            <person name="King J."/>
            <person name="Sankaranarayanan K."/>
            <person name="Lawson P.A."/>
        </authorList>
    </citation>
    <scope>NUCLEOTIDE SEQUENCE</scope>
    <source>
        <strain evidence="1">BS-20</strain>
    </source>
</reference>
<proteinExistence type="predicted"/>
<organism evidence="1">
    <name type="scientific">Jonesiaceae bacterium BS-20</name>
    <dbReference type="NCBI Taxonomy" id="3120821"/>
    <lineage>
        <taxon>Bacteria</taxon>
        <taxon>Bacillati</taxon>
        <taxon>Actinomycetota</taxon>
        <taxon>Actinomycetes</taxon>
        <taxon>Micrococcales</taxon>
        <taxon>Jonesiaceae</taxon>
    </lineage>
</organism>
<gene>
    <name evidence="1" type="ORF">V5R04_04740</name>
</gene>
<dbReference type="EMBL" id="CP146203">
    <property type="protein sequence ID" value="XBH22536.1"/>
    <property type="molecule type" value="Genomic_DNA"/>
</dbReference>
<protein>
    <submittedName>
        <fullName evidence="1">Uncharacterized protein</fullName>
    </submittedName>
</protein>
<name>A0AAU7DZ41_9MICO</name>
<sequence>MNIGIEIIDASALALPQVGGRGQGQPDAFAAQIRDLEQRLGAFPEGGTCAVVAERAVGGGESVKTTEAPLTAYIDAGYTQIYGALGMLPPPELAGPQLLLHPESLGHAVARYLMTQALARTGRRPNATVHLVEIDGALRPDQMLEVHELVGASDLALVATHAPTGQIANGMSAARETTERQIQALLAALVAGYLPCGRARLV</sequence>